<protein>
    <recommendedName>
        <fullName evidence="11">Solute carrier family 13 member 5</fullName>
    </recommendedName>
</protein>
<dbReference type="PANTHER" id="PTHR10283">
    <property type="entry name" value="SOLUTE CARRIER FAMILY 13 MEMBER"/>
    <property type="match status" value="1"/>
</dbReference>
<feature type="transmembrane region" description="Helical" evidence="8">
    <location>
        <begin position="30"/>
        <end position="50"/>
    </location>
</feature>
<dbReference type="Pfam" id="PF00939">
    <property type="entry name" value="Na_sulph_symp"/>
    <property type="match status" value="1"/>
</dbReference>
<accession>A0AAE0ZUA1</accession>
<dbReference type="GO" id="GO:0015141">
    <property type="term" value="F:succinate transmembrane transporter activity"/>
    <property type="evidence" value="ECO:0007669"/>
    <property type="project" value="UniProtKB-ARBA"/>
</dbReference>
<feature type="region of interest" description="Disordered" evidence="7">
    <location>
        <begin position="185"/>
        <end position="256"/>
    </location>
</feature>
<gene>
    <name evidence="9" type="ORF">RRG08_047967</name>
</gene>
<keyword evidence="6 8" id="KW-0472">Membrane</keyword>
<dbReference type="AlphaFoldDB" id="A0AAE0ZUA1"/>
<name>A0AAE0ZUA1_9GAST</name>
<dbReference type="PANTHER" id="PTHR10283:SF82">
    <property type="entry name" value="SOLUTE CARRIER FAMILY 13 MEMBER 2"/>
    <property type="match status" value="1"/>
</dbReference>
<proteinExistence type="inferred from homology"/>
<dbReference type="CDD" id="cd01115">
    <property type="entry name" value="SLC13_permease"/>
    <property type="match status" value="1"/>
</dbReference>
<evidence type="ECO:0008006" key="11">
    <source>
        <dbReference type="Google" id="ProtNLM"/>
    </source>
</evidence>
<feature type="transmembrane region" description="Helical" evidence="8">
    <location>
        <begin position="372"/>
        <end position="395"/>
    </location>
</feature>
<evidence type="ECO:0000256" key="5">
    <source>
        <dbReference type="ARBA" id="ARBA00022989"/>
    </source>
</evidence>
<evidence type="ECO:0000256" key="2">
    <source>
        <dbReference type="ARBA" id="ARBA00006772"/>
    </source>
</evidence>
<feature type="transmembrane region" description="Helical" evidence="8">
    <location>
        <begin position="593"/>
        <end position="619"/>
    </location>
</feature>
<evidence type="ECO:0000256" key="4">
    <source>
        <dbReference type="ARBA" id="ARBA00022692"/>
    </source>
</evidence>
<feature type="compositionally biased region" description="Low complexity" evidence="7">
    <location>
        <begin position="192"/>
        <end position="203"/>
    </location>
</feature>
<reference evidence="9" key="1">
    <citation type="journal article" date="2023" name="G3 (Bethesda)">
        <title>A reference genome for the long-term kleptoplast-retaining sea slug Elysia crispata morphotype clarki.</title>
        <authorList>
            <person name="Eastman K.E."/>
            <person name="Pendleton A.L."/>
            <person name="Shaikh M.A."/>
            <person name="Suttiyut T."/>
            <person name="Ogas R."/>
            <person name="Tomko P."/>
            <person name="Gavelis G."/>
            <person name="Widhalm J.R."/>
            <person name="Wisecaver J.H."/>
        </authorList>
    </citation>
    <scope>NUCLEOTIDE SEQUENCE</scope>
    <source>
        <strain evidence="9">ECLA1</strain>
    </source>
</reference>
<feature type="compositionally biased region" description="Basic and acidic residues" evidence="7">
    <location>
        <begin position="215"/>
        <end position="224"/>
    </location>
</feature>
<feature type="transmembrane region" description="Helical" evidence="8">
    <location>
        <begin position="511"/>
        <end position="541"/>
    </location>
</feature>
<evidence type="ECO:0000256" key="8">
    <source>
        <dbReference type="SAM" id="Phobius"/>
    </source>
</evidence>
<keyword evidence="10" id="KW-1185">Reference proteome</keyword>
<evidence type="ECO:0000313" key="9">
    <source>
        <dbReference type="EMBL" id="KAK3775778.1"/>
    </source>
</evidence>
<evidence type="ECO:0000256" key="6">
    <source>
        <dbReference type="ARBA" id="ARBA00023136"/>
    </source>
</evidence>
<evidence type="ECO:0000313" key="10">
    <source>
        <dbReference type="Proteomes" id="UP001283361"/>
    </source>
</evidence>
<comment type="caution">
    <text evidence="9">The sequence shown here is derived from an EMBL/GenBank/DDBJ whole genome shotgun (WGS) entry which is preliminary data.</text>
</comment>
<evidence type="ECO:0000256" key="7">
    <source>
        <dbReference type="SAM" id="MobiDB-lite"/>
    </source>
</evidence>
<dbReference type="Proteomes" id="UP001283361">
    <property type="component" value="Unassembled WGS sequence"/>
</dbReference>
<keyword evidence="5 8" id="KW-1133">Transmembrane helix</keyword>
<comment type="similarity">
    <text evidence="2">Belongs to the SLC13A/DASS transporter (TC 2.A.47) family. NADC subfamily.</text>
</comment>
<evidence type="ECO:0000256" key="3">
    <source>
        <dbReference type="ARBA" id="ARBA00022448"/>
    </source>
</evidence>
<feature type="transmembrane region" description="Helical" evidence="8">
    <location>
        <begin position="553"/>
        <end position="573"/>
    </location>
</feature>
<feature type="transmembrane region" description="Helical" evidence="8">
    <location>
        <begin position="105"/>
        <end position="122"/>
    </location>
</feature>
<dbReference type="EMBL" id="JAWDGP010003273">
    <property type="protein sequence ID" value="KAK3775778.1"/>
    <property type="molecule type" value="Genomic_DNA"/>
</dbReference>
<feature type="compositionally biased region" description="Basic and acidic residues" evidence="7">
    <location>
        <begin position="236"/>
        <end position="246"/>
    </location>
</feature>
<dbReference type="InterPro" id="IPR031312">
    <property type="entry name" value="Na/sul_symport_CS"/>
</dbReference>
<feature type="transmembrane region" description="Helical" evidence="8">
    <location>
        <begin position="311"/>
        <end position="333"/>
    </location>
</feature>
<organism evidence="9 10">
    <name type="scientific">Elysia crispata</name>
    <name type="common">lettuce slug</name>
    <dbReference type="NCBI Taxonomy" id="231223"/>
    <lineage>
        <taxon>Eukaryota</taxon>
        <taxon>Metazoa</taxon>
        <taxon>Spiralia</taxon>
        <taxon>Lophotrochozoa</taxon>
        <taxon>Mollusca</taxon>
        <taxon>Gastropoda</taxon>
        <taxon>Heterobranchia</taxon>
        <taxon>Euthyneura</taxon>
        <taxon>Panpulmonata</taxon>
        <taxon>Sacoglossa</taxon>
        <taxon>Placobranchoidea</taxon>
        <taxon>Plakobranchidae</taxon>
        <taxon>Elysia</taxon>
    </lineage>
</organism>
<feature type="transmembrane region" description="Helical" evidence="8">
    <location>
        <begin position="142"/>
        <end position="159"/>
    </location>
</feature>
<evidence type="ECO:0000256" key="1">
    <source>
        <dbReference type="ARBA" id="ARBA00004141"/>
    </source>
</evidence>
<keyword evidence="3" id="KW-0813">Transport</keyword>
<dbReference type="InterPro" id="IPR001898">
    <property type="entry name" value="SLC13A/DASS"/>
</dbReference>
<keyword evidence="4 8" id="KW-0812">Transmembrane</keyword>
<dbReference type="GO" id="GO:0005886">
    <property type="term" value="C:plasma membrane"/>
    <property type="evidence" value="ECO:0007669"/>
    <property type="project" value="TreeGrafter"/>
</dbReference>
<sequence>MTVAQYSLEEPSDGGHAHFTGSTRAHVWAWRRYIILIATPFLLAPLPAIVDGSEARCAYVVMLMAVYWFTTALPVGVTALLPIILFPTLGILDTNSTTMLYMKDTNMLFAGGLFMAVAIEYWGLHKRIALRILMLVGSEPQWLMLGLMGATWFLSMWISNTATTSMMIPITEAILQQLQDTLPQTDKDQTRNVTVSTVSGSNSKETSVELQELPAPDKGDKEPNGDAGDATQQKNGETDAHHKGDGNHGNQGAKGSDPDFDRMCKGMSLCICYSATCGGIGSLTGTGPNLILKENSDLIYDKSTLSNPVTFGSWMAFGVPLSLLVVVICWFWLQIAFLGRRGVLGWCMRGEKQDAERSRSVKKLIKDEYKKLGPIVFGEGMVLACFFLLVTLWVTRDMGGQVGWGQLFDVAVKDSVPAVFVGILLFILPSTWPGLRSYSRYSHPQKTGPAVQERKITIRPLLDWPIVHEKFPWQLLFLLGGGFALSGGFDKSGLSDWIGEQLEFFRDWNEWSVLVMICYIAAACTEVTSNTAMSSVLLPIMERLASNIGSHPLIYMFPVCLSTSFAFMLPVATPPNAIVFTYGRVNIGDMMKAGVVMNILAVPCVVLMTKTLGVAVFGFEENPADFLKNTTQLVAVSM</sequence>
<dbReference type="PROSITE" id="PS01271">
    <property type="entry name" value="NA_SULFATE"/>
    <property type="match status" value="1"/>
</dbReference>
<feature type="transmembrane region" description="Helical" evidence="8">
    <location>
        <begin position="57"/>
        <end position="85"/>
    </location>
</feature>
<comment type="subcellular location">
    <subcellularLocation>
        <location evidence="1">Membrane</location>
        <topology evidence="1">Multi-pass membrane protein</topology>
    </subcellularLocation>
</comment>
<feature type="transmembrane region" description="Helical" evidence="8">
    <location>
        <begin position="415"/>
        <end position="435"/>
    </location>
</feature>